<evidence type="ECO:0000256" key="7">
    <source>
        <dbReference type="RuleBase" id="RU362048"/>
    </source>
</evidence>
<keyword evidence="4 7" id="KW-0812">Transmembrane</keyword>
<dbReference type="STRING" id="211165.GCA_000317285_02838"/>
<proteinExistence type="inferred from homology"/>
<dbReference type="EMBL" id="RSCJ01000017">
    <property type="protein sequence ID" value="RUR77443.1"/>
    <property type="molecule type" value="Genomic_DNA"/>
</dbReference>
<feature type="transmembrane region" description="Helical" evidence="7">
    <location>
        <begin position="235"/>
        <end position="260"/>
    </location>
</feature>
<keyword evidence="5 7" id="KW-1133">Transmembrane helix</keyword>
<dbReference type="PANTHER" id="PTHR33508:SF1">
    <property type="entry name" value="UPF0056 MEMBRANE PROTEIN YHCE"/>
    <property type="match status" value="1"/>
</dbReference>
<evidence type="ECO:0000256" key="6">
    <source>
        <dbReference type="ARBA" id="ARBA00023136"/>
    </source>
</evidence>
<feature type="transmembrane region" description="Helical" evidence="7">
    <location>
        <begin position="266"/>
        <end position="289"/>
    </location>
</feature>
<keyword evidence="6 7" id="KW-0472">Membrane</keyword>
<name>A0A3S0XUU7_CHLFR</name>
<protein>
    <recommendedName>
        <fullName evidence="7">UPF0056 membrane protein</fullName>
    </recommendedName>
</protein>
<feature type="transmembrane region" description="Helical" evidence="7">
    <location>
        <begin position="166"/>
        <end position="184"/>
    </location>
</feature>
<dbReference type="GO" id="GO:0005886">
    <property type="term" value="C:plasma membrane"/>
    <property type="evidence" value="ECO:0007669"/>
    <property type="project" value="UniProtKB-SubCell"/>
</dbReference>
<evidence type="ECO:0000256" key="4">
    <source>
        <dbReference type="ARBA" id="ARBA00022692"/>
    </source>
</evidence>
<comment type="similarity">
    <text evidence="2 7">Belongs to the UPF0056 (MarC) family.</text>
</comment>
<reference evidence="8 9" key="1">
    <citation type="journal article" date="2019" name="Genome Biol. Evol.">
        <title>Day and night: Metabolic profiles and evolutionary relationships of six axenic non-marine cyanobacteria.</title>
        <authorList>
            <person name="Will S.E."/>
            <person name="Henke P."/>
            <person name="Boedeker C."/>
            <person name="Huang S."/>
            <person name="Brinkmann H."/>
            <person name="Rohde M."/>
            <person name="Jarek M."/>
            <person name="Friedl T."/>
            <person name="Seufert S."/>
            <person name="Schumacher M."/>
            <person name="Overmann J."/>
            <person name="Neumann-Schaal M."/>
            <person name="Petersen J."/>
        </authorList>
    </citation>
    <scope>NUCLEOTIDE SEQUENCE [LARGE SCALE GENOMIC DNA]</scope>
    <source>
        <strain evidence="8 9">PCC 6912</strain>
    </source>
</reference>
<feature type="transmembrane region" description="Helical" evidence="7">
    <location>
        <begin position="131"/>
        <end position="154"/>
    </location>
</feature>
<keyword evidence="9" id="KW-1185">Reference proteome</keyword>
<dbReference type="InterPro" id="IPR002771">
    <property type="entry name" value="Multi_antbiot-R_MarC"/>
</dbReference>
<sequence>MFTRRLFKLTHVFQRISYWRSFLNSICHTRFGSSKLAQRGFGVLAISLLTLFLQLALPALATAQLDSVDCSADVNVQQCQSSEVLANSRIAQSPDATAPPDTLPASEPIALPKQRIADHIARTPIEAPLKLFNLFIIFFVTLGPIKVIPPFVQLTQKADKSLRRQLAFRSAVLATIVILLVAIIGQNMVRVWQIRLPSLLIAGGILLFLVALNLVMTQYQPPPLPEESSPTSLNLVVTPLTFPIILPPFGIAIALVLMLISQEFGFNPLVILGVLVLVMLLNLVCMLAAQPILAFLKPVTLRIFGFVLGVLQLALGIEWIITGLEIEALVFRRLFDL</sequence>
<organism evidence="8 9">
    <name type="scientific">Chlorogloeopsis fritschii PCC 6912</name>
    <dbReference type="NCBI Taxonomy" id="211165"/>
    <lineage>
        <taxon>Bacteria</taxon>
        <taxon>Bacillati</taxon>
        <taxon>Cyanobacteriota</taxon>
        <taxon>Cyanophyceae</taxon>
        <taxon>Nostocales</taxon>
        <taxon>Chlorogloeopsidaceae</taxon>
        <taxon>Chlorogloeopsis</taxon>
    </lineage>
</organism>
<evidence type="ECO:0000256" key="1">
    <source>
        <dbReference type="ARBA" id="ARBA00004651"/>
    </source>
</evidence>
<feature type="transmembrane region" description="Helical" evidence="7">
    <location>
        <begin position="196"/>
        <end position="215"/>
    </location>
</feature>
<gene>
    <name evidence="8" type="ORF">PCC6912_38340</name>
</gene>
<evidence type="ECO:0000256" key="3">
    <source>
        <dbReference type="ARBA" id="ARBA00022475"/>
    </source>
</evidence>
<evidence type="ECO:0000256" key="2">
    <source>
        <dbReference type="ARBA" id="ARBA00009784"/>
    </source>
</evidence>
<evidence type="ECO:0000313" key="9">
    <source>
        <dbReference type="Proteomes" id="UP000268857"/>
    </source>
</evidence>
<evidence type="ECO:0000256" key="5">
    <source>
        <dbReference type="ARBA" id="ARBA00022989"/>
    </source>
</evidence>
<dbReference type="RefSeq" id="WP_016878492.1">
    <property type="nucleotide sequence ID" value="NZ_AJLN01000079.1"/>
</dbReference>
<evidence type="ECO:0000313" key="8">
    <source>
        <dbReference type="EMBL" id="RUR77443.1"/>
    </source>
</evidence>
<dbReference type="AlphaFoldDB" id="A0A3S0XUU7"/>
<comment type="subcellular location">
    <subcellularLocation>
        <location evidence="1 7">Cell membrane</location>
        <topology evidence="1 7">Multi-pass membrane protein</topology>
    </subcellularLocation>
</comment>
<dbReference type="Pfam" id="PF01914">
    <property type="entry name" value="MarC"/>
    <property type="match status" value="1"/>
</dbReference>
<feature type="transmembrane region" description="Helical" evidence="7">
    <location>
        <begin position="301"/>
        <end position="321"/>
    </location>
</feature>
<dbReference type="PANTHER" id="PTHR33508">
    <property type="entry name" value="UPF0056 MEMBRANE PROTEIN YHCE"/>
    <property type="match status" value="1"/>
</dbReference>
<comment type="caution">
    <text evidence="8">The sequence shown here is derived from an EMBL/GenBank/DDBJ whole genome shotgun (WGS) entry which is preliminary data.</text>
</comment>
<accession>A0A3S0XUU7</accession>
<dbReference type="OrthoDB" id="467846at2"/>
<keyword evidence="3" id="KW-1003">Cell membrane</keyword>
<dbReference type="Proteomes" id="UP000268857">
    <property type="component" value="Unassembled WGS sequence"/>
</dbReference>